<name>A0ABQ4TY24_9HYPH</name>
<comment type="caution">
    <text evidence="1">The sequence shown here is derived from an EMBL/GenBank/DDBJ whole genome shotgun (WGS) entry which is preliminary data.</text>
</comment>
<dbReference type="EMBL" id="BPRB01000119">
    <property type="protein sequence ID" value="GJE60164.1"/>
    <property type="molecule type" value="Genomic_DNA"/>
</dbReference>
<evidence type="ECO:0000313" key="2">
    <source>
        <dbReference type="Proteomes" id="UP001055057"/>
    </source>
</evidence>
<organism evidence="1 2">
    <name type="scientific">Methylobacterium trifolii</name>
    <dbReference type="NCBI Taxonomy" id="1003092"/>
    <lineage>
        <taxon>Bacteria</taxon>
        <taxon>Pseudomonadati</taxon>
        <taxon>Pseudomonadota</taxon>
        <taxon>Alphaproteobacteria</taxon>
        <taxon>Hyphomicrobiales</taxon>
        <taxon>Methylobacteriaceae</taxon>
        <taxon>Methylobacterium</taxon>
    </lineage>
</organism>
<dbReference type="RefSeq" id="WP_238182702.1">
    <property type="nucleotide sequence ID" value="NZ_BPRB01000119.1"/>
</dbReference>
<reference evidence="1" key="2">
    <citation type="submission" date="2021-08" db="EMBL/GenBank/DDBJ databases">
        <authorList>
            <person name="Tani A."/>
            <person name="Ola A."/>
            <person name="Ogura Y."/>
            <person name="Katsura K."/>
            <person name="Hayashi T."/>
        </authorList>
    </citation>
    <scope>NUCLEOTIDE SEQUENCE</scope>
    <source>
        <strain evidence="1">DSM 23632</strain>
    </source>
</reference>
<reference evidence="1" key="1">
    <citation type="journal article" date="2021" name="Front. Microbiol.">
        <title>Comprehensive Comparative Genomics and Phenotyping of Methylobacterium Species.</title>
        <authorList>
            <person name="Alessa O."/>
            <person name="Ogura Y."/>
            <person name="Fujitani Y."/>
            <person name="Takami H."/>
            <person name="Hayashi T."/>
            <person name="Sahin N."/>
            <person name="Tani A."/>
        </authorList>
    </citation>
    <scope>NUCLEOTIDE SEQUENCE</scope>
    <source>
        <strain evidence="1">DSM 23632</strain>
    </source>
</reference>
<accession>A0ABQ4TY24</accession>
<gene>
    <name evidence="1" type="ORF">MPOCJGCO_2274</name>
</gene>
<proteinExistence type="predicted"/>
<dbReference type="Proteomes" id="UP001055057">
    <property type="component" value="Unassembled WGS sequence"/>
</dbReference>
<evidence type="ECO:0000313" key="1">
    <source>
        <dbReference type="EMBL" id="GJE60164.1"/>
    </source>
</evidence>
<sequence>MIDPITDSDLIAFVDGQLDVMRRLDVEAHLARHPTVAAQVMAEMHDRDALRESFARAPTPGPERNLNAARRLDRSLRWRRVSARLKRAAAIAVLVGAGWLAHDEIGQFGVPGTFAATVDPTLVEDAQQARQVVRLRARIASQRGGAYDRAEIEAATGIGLPAMPEGWSVRDVQVFPARHGTGIEVAVAAGPFGEVSLFATHRRSIGQPNEIAGSGEDTTIYWTAGGSSYALSGSGDEATLRRAVAMLAGGSTATR</sequence>
<evidence type="ECO:0008006" key="3">
    <source>
        <dbReference type="Google" id="ProtNLM"/>
    </source>
</evidence>
<protein>
    <recommendedName>
        <fullName evidence="3">Anti-sigma factor</fullName>
    </recommendedName>
</protein>
<keyword evidence="2" id="KW-1185">Reference proteome</keyword>